<organism evidence="1 2">
    <name type="scientific">Streptomyces griseus subsp. griseus (strain JCM 4626 / CBS 651.72 / NBRC 13350 / KCC S-0626 / ISP 5235)</name>
    <dbReference type="NCBI Taxonomy" id="455632"/>
    <lineage>
        <taxon>Bacteria</taxon>
        <taxon>Bacillati</taxon>
        <taxon>Actinomycetota</taxon>
        <taxon>Actinomycetes</taxon>
        <taxon>Kitasatosporales</taxon>
        <taxon>Streptomycetaceae</taxon>
        <taxon>Streptomyces</taxon>
    </lineage>
</organism>
<dbReference type="HOGENOM" id="CLU_2526081_0_0_11"/>
<proteinExistence type="predicted"/>
<gene>
    <name evidence="1" type="ordered locus">SGR_409</name>
</gene>
<dbReference type="EMBL" id="AP009493">
    <property type="protein sequence ID" value="BAG17238.1"/>
    <property type="molecule type" value="Genomic_DNA"/>
</dbReference>
<dbReference type="KEGG" id="sgr:SGR_409"/>
<reference evidence="2" key="1">
    <citation type="journal article" date="2008" name="J. Bacteriol.">
        <title>Genome sequence of the streptomycin-producing microorganism Streptomyces griseus IFO 13350.</title>
        <authorList>
            <person name="Ohnishi Y."/>
            <person name="Ishikawa J."/>
            <person name="Hara H."/>
            <person name="Suzuki H."/>
            <person name="Ikenoya M."/>
            <person name="Ikeda H."/>
            <person name="Yamashita A."/>
            <person name="Hattori M."/>
            <person name="Horinouchi S."/>
        </authorList>
    </citation>
    <scope>NUCLEOTIDE SEQUENCE [LARGE SCALE GENOMIC DNA]</scope>
    <source>
        <strain evidence="2">JCM 4626 / NBRC 13350</strain>
    </source>
</reference>
<dbReference type="Proteomes" id="UP000001685">
    <property type="component" value="Chromosome"/>
</dbReference>
<sequence>MVDRIRVTGAWPTDLAAALPCREEEALLGALRQPDYPALASCPICDEPPESVVSCVEDPTADGCSVVLVDFKPCRHGIRVPTDA</sequence>
<accession>B1VQD7</accession>
<dbReference type="eggNOG" id="ENOG50324F8">
    <property type="taxonomic scope" value="Bacteria"/>
</dbReference>
<evidence type="ECO:0000313" key="1">
    <source>
        <dbReference type="EMBL" id="BAG17238.1"/>
    </source>
</evidence>
<dbReference type="AlphaFoldDB" id="B1VQD7"/>
<evidence type="ECO:0000313" key="2">
    <source>
        <dbReference type="Proteomes" id="UP000001685"/>
    </source>
</evidence>
<protein>
    <submittedName>
        <fullName evidence="1">Uncharacterized protein</fullName>
    </submittedName>
</protein>
<name>B1VQD7_STRGG</name>